<comment type="caution">
    <text evidence="1">The sequence shown here is derived from an EMBL/GenBank/DDBJ whole genome shotgun (WGS) entry which is preliminary data.</text>
</comment>
<proteinExistence type="predicted"/>
<organism evidence="1 2">
    <name type="scientific">Daphnia magna</name>
    <dbReference type="NCBI Taxonomy" id="35525"/>
    <lineage>
        <taxon>Eukaryota</taxon>
        <taxon>Metazoa</taxon>
        <taxon>Ecdysozoa</taxon>
        <taxon>Arthropoda</taxon>
        <taxon>Crustacea</taxon>
        <taxon>Branchiopoda</taxon>
        <taxon>Diplostraca</taxon>
        <taxon>Cladocera</taxon>
        <taxon>Anomopoda</taxon>
        <taxon>Daphniidae</taxon>
        <taxon>Daphnia</taxon>
    </lineage>
</organism>
<reference evidence="1 2" key="1">
    <citation type="submission" date="2016-03" db="EMBL/GenBank/DDBJ databases">
        <title>EvidentialGene: Evidence-directed Construction of Genes on Genomes.</title>
        <authorList>
            <person name="Gilbert D.G."/>
            <person name="Choi J.-H."/>
            <person name="Mockaitis K."/>
            <person name="Colbourne J."/>
            <person name="Pfrender M."/>
        </authorList>
    </citation>
    <scope>NUCLEOTIDE SEQUENCE [LARGE SCALE GENOMIC DNA]</scope>
    <source>
        <strain evidence="1 2">Xinb3</strain>
        <tissue evidence="1">Complete organism</tissue>
    </source>
</reference>
<dbReference type="EMBL" id="LRGB01002080">
    <property type="protein sequence ID" value="KZS09285.1"/>
    <property type="molecule type" value="Genomic_DNA"/>
</dbReference>
<sequence length="116" mass="13491">FEKLLYPKFACGRLTELKKLLYVKIKSSQLGNVCFSGWEGSRFSRRRVDYWKCFHAITAFRDGFVENKVPSTCQGESLIEAYANTTWRDFDKNMMKQLRGSTCGIFCTVKVMFELS</sequence>
<name>A0A164S5V7_9CRUS</name>
<feature type="non-terminal residue" evidence="1">
    <location>
        <position position="1"/>
    </location>
</feature>
<dbReference type="Proteomes" id="UP000076858">
    <property type="component" value="Unassembled WGS sequence"/>
</dbReference>
<evidence type="ECO:0000313" key="2">
    <source>
        <dbReference type="Proteomes" id="UP000076858"/>
    </source>
</evidence>
<accession>A0A164S5V7</accession>
<dbReference type="AlphaFoldDB" id="A0A164S5V7"/>
<evidence type="ECO:0000313" key="1">
    <source>
        <dbReference type="EMBL" id="KZS09285.1"/>
    </source>
</evidence>
<protein>
    <submittedName>
        <fullName evidence="1">Uncharacterized protein</fullName>
    </submittedName>
</protein>
<keyword evidence="2" id="KW-1185">Reference proteome</keyword>
<gene>
    <name evidence="1" type="ORF">APZ42_026533</name>
</gene>